<evidence type="ECO:0000256" key="2">
    <source>
        <dbReference type="PROSITE-ProRule" id="PRU00192"/>
    </source>
</evidence>
<sequence length="227" mass="23607">MSEAALLAHVVSQVESNVNFLVSQNYISQADASTFLAKLPGSSAMPAPTPYVPRQSQRVSAAAAPAVMQARALWPYNEDGRDVDDLSFSAGDIIEVVKEENADWWMGRFNGKQALFPSAYVEKIAAPTSAAPAPAPAPGARRVPPISNANAGPKPAYRPFMAAHQGRDAPPAPGGGTNSLGLQQDPEQDKKKSKYSKYGDTMAHSAAGGVGFGAGAAIGGGLVRAIF</sequence>
<gene>
    <name evidence="5" type="ORF">DFH08DRAFT_859082</name>
</gene>
<dbReference type="SMART" id="SM00326">
    <property type="entry name" value="SH3"/>
    <property type="match status" value="1"/>
</dbReference>
<feature type="region of interest" description="Disordered" evidence="3">
    <location>
        <begin position="129"/>
        <end position="196"/>
    </location>
</feature>
<keyword evidence="6" id="KW-1185">Reference proteome</keyword>
<name>A0AAD7AA86_9AGAR</name>
<keyword evidence="1 2" id="KW-0728">SH3 domain</keyword>
<dbReference type="PROSITE" id="PS50002">
    <property type="entry name" value="SH3"/>
    <property type="match status" value="1"/>
</dbReference>
<comment type="caution">
    <text evidence="5">The sequence shown here is derived from an EMBL/GenBank/DDBJ whole genome shotgun (WGS) entry which is preliminary data.</text>
</comment>
<dbReference type="InterPro" id="IPR036028">
    <property type="entry name" value="SH3-like_dom_sf"/>
</dbReference>
<evidence type="ECO:0000256" key="1">
    <source>
        <dbReference type="ARBA" id="ARBA00022443"/>
    </source>
</evidence>
<dbReference type="InterPro" id="IPR001452">
    <property type="entry name" value="SH3_domain"/>
</dbReference>
<dbReference type="SUPFAM" id="SSF50044">
    <property type="entry name" value="SH3-domain"/>
    <property type="match status" value="1"/>
</dbReference>
<accession>A0AAD7AA86</accession>
<protein>
    <submittedName>
        <fullName evidence="5">SH3 domain-containing protein</fullName>
    </submittedName>
</protein>
<evidence type="ECO:0000313" key="6">
    <source>
        <dbReference type="Proteomes" id="UP001218218"/>
    </source>
</evidence>
<dbReference type="PANTHER" id="PTHR45929">
    <property type="entry name" value="JAK PATHWAY SIGNAL TRANSDUCTION ADAPTOR MOLECULE"/>
    <property type="match status" value="1"/>
</dbReference>
<organism evidence="5 6">
    <name type="scientific">Mycena albidolilacea</name>
    <dbReference type="NCBI Taxonomy" id="1033008"/>
    <lineage>
        <taxon>Eukaryota</taxon>
        <taxon>Fungi</taxon>
        <taxon>Dikarya</taxon>
        <taxon>Basidiomycota</taxon>
        <taxon>Agaricomycotina</taxon>
        <taxon>Agaricomycetes</taxon>
        <taxon>Agaricomycetidae</taxon>
        <taxon>Agaricales</taxon>
        <taxon>Marasmiineae</taxon>
        <taxon>Mycenaceae</taxon>
        <taxon>Mycena</taxon>
    </lineage>
</organism>
<dbReference type="AlphaFoldDB" id="A0AAD7AA86"/>
<reference evidence="5" key="1">
    <citation type="submission" date="2023-03" db="EMBL/GenBank/DDBJ databases">
        <title>Massive genome expansion in bonnet fungi (Mycena s.s.) driven by repeated elements and novel gene families across ecological guilds.</title>
        <authorList>
            <consortium name="Lawrence Berkeley National Laboratory"/>
            <person name="Harder C.B."/>
            <person name="Miyauchi S."/>
            <person name="Viragh M."/>
            <person name="Kuo A."/>
            <person name="Thoen E."/>
            <person name="Andreopoulos B."/>
            <person name="Lu D."/>
            <person name="Skrede I."/>
            <person name="Drula E."/>
            <person name="Henrissat B."/>
            <person name="Morin E."/>
            <person name="Kohler A."/>
            <person name="Barry K."/>
            <person name="LaButti K."/>
            <person name="Morin E."/>
            <person name="Salamov A."/>
            <person name="Lipzen A."/>
            <person name="Mereny Z."/>
            <person name="Hegedus B."/>
            <person name="Baldrian P."/>
            <person name="Stursova M."/>
            <person name="Weitz H."/>
            <person name="Taylor A."/>
            <person name="Grigoriev I.V."/>
            <person name="Nagy L.G."/>
            <person name="Martin F."/>
            <person name="Kauserud H."/>
        </authorList>
    </citation>
    <scope>NUCLEOTIDE SEQUENCE</scope>
    <source>
        <strain evidence="5">CBHHK002</strain>
    </source>
</reference>
<feature type="domain" description="SH3" evidence="4">
    <location>
        <begin position="65"/>
        <end position="126"/>
    </location>
</feature>
<dbReference type="Proteomes" id="UP001218218">
    <property type="component" value="Unassembled WGS sequence"/>
</dbReference>
<evidence type="ECO:0000259" key="4">
    <source>
        <dbReference type="PROSITE" id="PS50002"/>
    </source>
</evidence>
<dbReference type="PANTHER" id="PTHR45929:SF7">
    <property type="entry name" value="LAS SEVENTEEN-BINDING PROTEIN 1"/>
    <property type="match status" value="1"/>
</dbReference>
<dbReference type="FunFam" id="2.30.30.40:FF:000072">
    <property type="entry name" value="Unconventional Myosin IB"/>
    <property type="match status" value="1"/>
</dbReference>
<dbReference type="Gene3D" id="2.30.30.40">
    <property type="entry name" value="SH3 Domains"/>
    <property type="match status" value="1"/>
</dbReference>
<dbReference type="EMBL" id="JARIHO010000012">
    <property type="protein sequence ID" value="KAJ7352479.1"/>
    <property type="molecule type" value="Genomic_DNA"/>
</dbReference>
<evidence type="ECO:0000313" key="5">
    <source>
        <dbReference type="EMBL" id="KAJ7352479.1"/>
    </source>
</evidence>
<dbReference type="InterPro" id="IPR050670">
    <property type="entry name" value="STAM"/>
</dbReference>
<proteinExistence type="predicted"/>
<dbReference type="Pfam" id="PF00018">
    <property type="entry name" value="SH3_1"/>
    <property type="match status" value="1"/>
</dbReference>
<evidence type="ECO:0000256" key="3">
    <source>
        <dbReference type="SAM" id="MobiDB-lite"/>
    </source>
</evidence>
<dbReference type="PRINTS" id="PR00452">
    <property type="entry name" value="SH3DOMAIN"/>
</dbReference>
<feature type="compositionally biased region" description="Low complexity" evidence="3">
    <location>
        <begin position="129"/>
        <end position="145"/>
    </location>
</feature>